<dbReference type="PROSITE" id="PS50109">
    <property type="entry name" value="HIS_KIN"/>
    <property type="match status" value="1"/>
</dbReference>
<name>A0A1Q6DVH8_METT1</name>
<evidence type="ECO:0000256" key="1">
    <source>
        <dbReference type="ARBA" id="ARBA00000085"/>
    </source>
</evidence>
<protein>
    <recommendedName>
        <fullName evidence="2">histidine kinase</fullName>
        <ecNumber evidence="2">2.7.13.3</ecNumber>
    </recommendedName>
</protein>
<evidence type="ECO:0000256" key="7">
    <source>
        <dbReference type="SAM" id="Phobius"/>
    </source>
</evidence>
<keyword evidence="7" id="KW-1133">Transmembrane helix</keyword>
<dbReference type="PANTHER" id="PTHR44936">
    <property type="entry name" value="SENSOR PROTEIN CREC"/>
    <property type="match status" value="1"/>
</dbReference>
<accession>A0A1Q6DVH8</accession>
<dbReference type="AlphaFoldDB" id="A0A1Q6DVH8"/>
<evidence type="ECO:0000259" key="8">
    <source>
        <dbReference type="PROSITE" id="PS50109"/>
    </source>
</evidence>
<dbReference type="GO" id="GO:0005524">
    <property type="term" value="F:ATP binding"/>
    <property type="evidence" value="ECO:0007669"/>
    <property type="project" value="UniProtKB-KW"/>
</dbReference>
<dbReference type="Proteomes" id="UP000185744">
    <property type="component" value="Unassembled WGS sequence"/>
</dbReference>
<dbReference type="EMBL" id="MSDW01000001">
    <property type="protein sequence ID" value="OKY78347.1"/>
    <property type="molecule type" value="Genomic_DNA"/>
</dbReference>
<keyword evidence="4" id="KW-0547">Nucleotide-binding</keyword>
<keyword evidence="7" id="KW-0472">Membrane</keyword>
<dbReference type="InterPro" id="IPR050980">
    <property type="entry name" value="2C_sensor_his_kinase"/>
</dbReference>
<dbReference type="PANTHER" id="PTHR44936:SF10">
    <property type="entry name" value="SENSOR PROTEIN RSTB"/>
    <property type="match status" value="1"/>
</dbReference>
<keyword evidence="5 9" id="KW-0418">Kinase</keyword>
<feature type="transmembrane region" description="Helical" evidence="7">
    <location>
        <begin position="20"/>
        <end position="45"/>
    </location>
</feature>
<sequence length="311" mass="35810">MVSRLRKRLKNIQEFKDPKIIALLSSFVLLIWTVESLIGFLFIYNDSFLNIWFLNPPVGSLYMKSTLIILFLTFSYLITLIIKFKNKSEKEAWKKVGLFNSLLTHDIRNKFQVIMGYLDIVSEESDLSKKNNERIKKALSSIDEVLALADKVKNITQEIKPEELEEIDSSQIKLAIQDILEKRKVKAKQNNINLRFKEKNIKSTIRANSYIKEIIENLIDNAITHSDGDNVLVKLKENEKNLILIVEDDGKGIPREEKDKIFELDYTNKTSSGGFGLATIKKIINAFDGRIEVKDSDLGGAKFEVYFNRVK</sequence>
<evidence type="ECO:0000256" key="3">
    <source>
        <dbReference type="ARBA" id="ARBA00022679"/>
    </source>
</evidence>
<feature type="domain" description="Histidine kinase" evidence="8">
    <location>
        <begin position="102"/>
        <end position="311"/>
    </location>
</feature>
<dbReference type="InParanoid" id="A0A1Q6DVH8"/>
<keyword evidence="10" id="KW-1185">Reference proteome</keyword>
<dbReference type="CDD" id="cd00075">
    <property type="entry name" value="HATPase"/>
    <property type="match status" value="1"/>
</dbReference>
<gene>
    <name evidence="9" type="ORF">BTN85_0837</name>
</gene>
<dbReference type="InterPro" id="IPR004358">
    <property type="entry name" value="Sig_transdc_His_kin-like_C"/>
</dbReference>
<dbReference type="PRINTS" id="PR00344">
    <property type="entry name" value="BCTRLSENSOR"/>
</dbReference>
<dbReference type="SMART" id="SM00387">
    <property type="entry name" value="HATPase_c"/>
    <property type="match status" value="1"/>
</dbReference>
<keyword evidence="6" id="KW-0067">ATP-binding</keyword>
<dbReference type="Pfam" id="PF02518">
    <property type="entry name" value="HATPase_c"/>
    <property type="match status" value="1"/>
</dbReference>
<dbReference type="InterPro" id="IPR003594">
    <property type="entry name" value="HATPase_dom"/>
</dbReference>
<evidence type="ECO:0000256" key="2">
    <source>
        <dbReference type="ARBA" id="ARBA00012438"/>
    </source>
</evidence>
<dbReference type="EC" id="2.7.13.3" evidence="2"/>
<dbReference type="SUPFAM" id="SSF47384">
    <property type="entry name" value="Homodimeric domain of signal transducing histidine kinase"/>
    <property type="match status" value="1"/>
</dbReference>
<comment type="catalytic activity">
    <reaction evidence="1">
        <text>ATP + protein L-histidine = ADP + protein N-phospho-L-histidine.</text>
        <dbReference type="EC" id="2.7.13.3"/>
    </reaction>
</comment>
<evidence type="ECO:0000256" key="4">
    <source>
        <dbReference type="ARBA" id="ARBA00022741"/>
    </source>
</evidence>
<dbReference type="STRING" id="1903181.BTN85_0837"/>
<evidence type="ECO:0000256" key="6">
    <source>
        <dbReference type="ARBA" id="ARBA00022840"/>
    </source>
</evidence>
<keyword evidence="3" id="KW-0808">Transferase</keyword>
<dbReference type="Gene3D" id="1.10.287.130">
    <property type="match status" value="1"/>
</dbReference>
<dbReference type="InterPro" id="IPR005467">
    <property type="entry name" value="His_kinase_dom"/>
</dbReference>
<organism evidence="9 10">
    <name type="scientific">Methanohalarchaeum thermophilum</name>
    <dbReference type="NCBI Taxonomy" id="1903181"/>
    <lineage>
        <taxon>Archaea</taxon>
        <taxon>Methanobacteriati</taxon>
        <taxon>Methanobacteriota</taxon>
        <taxon>Methanonatronarchaeia</taxon>
        <taxon>Methanonatronarchaeales</taxon>
        <taxon>Methanonatronarchaeaceae</taxon>
        <taxon>Candidatus Methanohalarchaeum</taxon>
    </lineage>
</organism>
<reference evidence="9" key="1">
    <citation type="submission" date="2016-12" db="EMBL/GenBank/DDBJ databases">
        <title>Discovery of methanogenic haloarchaea.</title>
        <authorList>
            <person name="Sorokin D.Y."/>
            <person name="Makarova K.S."/>
            <person name="Abbas B."/>
            <person name="Ferrer M."/>
            <person name="Golyshin P.N."/>
        </authorList>
    </citation>
    <scope>NUCLEOTIDE SEQUENCE [LARGE SCALE GENOMIC DNA]</scope>
    <source>
        <strain evidence="9">HMET1</strain>
    </source>
</reference>
<dbReference type="SUPFAM" id="SSF55874">
    <property type="entry name" value="ATPase domain of HSP90 chaperone/DNA topoisomerase II/histidine kinase"/>
    <property type="match status" value="1"/>
</dbReference>
<comment type="caution">
    <text evidence="9">The sequence shown here is derived from an EMBL/GenBank/DDBJ whole genome shotgun (WGS) entry which is preliminary data.</text>
</comment>
<feature type="transmembrane region" description="Helical" evidence="7">
    <location>
        <begin position="65"/>
        <end position="84"/>
    </location>
</feature>
<evidence type="ECO:0000313" key="10">
    <source>
        <dbReference type="Proteomes" id="UP000185744"/>
    </source>
</evidence>
<dbReference type="Gene3D" id="3.30.565.10">
    <property type="entry name" value="Histidine kinase-like ATPase, C-terminal domain"/>
    <property type="match status" value="1"/>
</dbReference>
<proteinExistence type="predicted"/>
<keyword evidence="7" id="KW-0812">Transmembrane</keyword>
<dbReference type="GO" id="GO:0000155">
    <property type="term" value="F:phosphorelay sensor kinase activity"/>
    <property type="evidence" value="ECO:0007669"/>
    <property type="project" value="InterPro"/>
</dbReference>
<dbReference type="InterPro" id="IPR036097">
    <property type="entry name" value="HisK_dim/P_sf"/>
</dbReference>
<evidence type="ECO:0000313" key="9">
    <source>
        <dbReference type="EMBL" id="OKY78347.1"/>
    </source>
</evidence>
<dbReference type="InterPro" id="IPR036890">
    <property type="entry name" value="HATPase_C_sf"/>
</dbReference>
<evidence type="ECO:0000256" key="5">
    <source>
        <dbReference type="ARBA" id="ARBA00022777"/>
    </source>
</evidence>